<evidence type="ECO:0000313" key="2">
    <source>
        <dbReference type="Proteomes" id="UP000481087"/>
    </source>
</evidence>
<dbReference type="EMBL" id="WTUZ01000040">
    <property type="protein sequence ID" value="MZQ87055.1"/>
    <property type="molecule type" value="Genomic_DNA"/>
</dbReference>
<dbReference type="RefSeq" id="WP_161411662.1">
    <property type="nucleotide sequence ID" value="NZ_WTUZ01000040.1"/>
</dbReference>
<gene>
    <name evidence="1" type="ORF">GQF01_33580</name>
</gene>
<evidence type="ECO:0000313" key="1">
    <source>
        <dbReference type="EMBL" id="MZQ87055.1"/>
    </source>
</evidence>
<reference evidence="1 2" key="1">
    <citation type="submission" date="2019-12" db="EMBL/GenBank/DDBJ databases">
        <title>Paenibacillus sp. nov. sp. isolated from soil.</title>
        <authorList>
            <person name="Kim J."/>
            <person name="Jeong S.E."/>
            <person name="Jung H.S."/>
            <person name="Jeon C.O."/>
        </authorList>
    </citation>
    <scope>NUCLEOTIDE SEQUENCE [LARGE SCALE GENOMIC DNA]</scope>
    <source>
        <strain evidence="1 2">5J-6</strain>
    </source>
</reference>
<dbReference type="Proteomes" id="UP000481087">
    <property type="component" value="Unassembled WGS sequence"/>
</dbReference>
<proteinExistence type="predicted"/>
<dbReference type="AlphaFoldDB" id="A0A6L8V9V3"/>
<accession>A0A6L8V9V3</accession>
<organism evidence="1 2">
    <name type="scientific">Paenibacillus silvestris</name>
    <dbReference type="NCBI Taxonomy" id="2606219"/>
    <lineage>
        <taxon>Bacteria</taxon>
        <taxon>Bacillati</taxon>
        <taxon>Bacillota</taxon>
        <taxon>Bacilli</taxon>
        <taxon>Bacillales</taxon>
        <taxon>Paenibacillaceae</taxon>
        <taxon>Paenibacillus</taxon>
    </lineage>
</organism>
<name>A0A6L8V9V3_9BACL</name>
<keyword evidence="2" id="KW-1185">Reference proteome</keyword>
<comment type="caution">
    <text evidence="1">The sequence shown here is derived from an EMBL/GenBank/DDBJ whole genome shotgun (WGS) entry which is preliminary data.</text>
</comment>
<protein>
    <submittedName>
        <fullName evidence="1">Uncharacterized protein</fullName>
    </submittedName>
</protein>
<sequence length="69" mass="7713">MSGLTWAAAVREGIVTMFIIVTGEESAARSALRGTQRCITSLRQPLPSKRFVQWELQAAISVKKHIFHM</sequence>